<sequence length="373" mass="39480">MEGWPATDAFDWIDETSLGVAACVTFIEDDDVERVAAAFGGRMDHALRVEGVRPLGEALVAAERMSGGGPHTGLPVALFVRRGGWVVALEANGAQGIRAEALTRASRDSRAVSVFWNVNMLTHFAFAERGRVLADFSDGALGSVHGADPGRIDAALAGISWDNKVSAMFALAARLTGQVCTPEWLNGEFVAVPLVPWPRRDADGRLLLPELDGALGDALRTAGEATLRRAALAAAEHAVTVAGIADHPVIAEALSAWPQRPALLERMARSVGSQPARLSPKPMPARGAGHGTAHRARPVDAEAMRSLRGYPDGVSYSEPGHAMAVQALVQATEPVAPAIAAYRAIRYADEARRDLGQGVTELREVVLRAFTDS</sequence>
<accession>A0ABP7VKQ7</accession>
<dbReference type="Pfam" id="PF20062">
    <property type="entry name" value="DUF6461"/>
    <property type="match status" value="1"/>
</dbReference>
<proteinExistence type="predicted"/>
<evidence type="ECO:0000313" key="2">
    <source>
        <dbReference type="EMBL" id="GAA4069374.1"/>
    </source>
</evidence>
<reference evidence="3" key="1">
    <citation type="journal article" date="2019" name="Int. J. Syst. Evol. Microbiol.">
        <title>The Global Catalogue of Microorganisms (GCM) 10K type strain sequencing project: providing services to taxonomists for standard genome sequencing and annotation.</title>
        <authorList>
            <consortium name="The Broad Institute Genomics Platform"/>
            <consortium name="The Broad Institute Genome Sequencing Center for Infectious Disease"/>
            <person name="Wu L."/>
            <person name="Ma J."/>
        </authorList>
    </citation>
    <scope>NUCLEOTIDE SEQUENCE [LARGE SCALE GENOMIC DNA]</scope>
    <source>
        <strain evidence="3">JCM 16702</strain>
    </source>
</reference>
<dbReference type="EMBL" id="BAAAZG010000016">
    <property type="protein sequence ID" value="GAA4069374.1"/>
    <property type="molecule type" value="Genomic_DNA"/>
</dbReference>
<comment type="caution">
    <text evidence="2">The sequence shown here is derived from an EMBL/GenBank/DDBJ whole genome shotgun (WGS) entry which is preliminary data.</text>
</comment>
<evidence type="ECO:0000256" key="1">
    <source>
        <dbReference type="SAM" id="MobiDB-lite"/>
    </source>
</evidence>
<organism evidence="2 3">
    <name type="scientific">Actinomadura miaoliensis</name>
    <dbReference type="NCBI Taxonomy" id="430685"/>
    <lineage>
        <taxon>Bacteria</taxon>
        <taxon>Bacillati</taxon>
        <taxon>Actinomycetota</taxon>
        <taxon>Actinomycetes</taxon>
        <taxon>Streptosporangiales</taxon>
        <taxon>Thermomonosporaceae</taxon>
        <taxon>Actinomadura</taxon>
    </lineage>
</organism>
<dbReference type="InterPro" id="IPR045592">
    <property type="entry name" value="DUF6461"/>
</dbReference>
<gene>
    <name evidence="2" type="ORF">GCM10022214_25690</name>
</gene>
<name>A0ABP7VKQ7_9ACTN</name>
<feature type="region of interest" description="Disordered" evidence="1">
    <location>
        <begin position="273"/>
        <end position="297"/>
    </location>
</feature>
<dbReference type="Proteomes" id="UP001500683">
    <property type="component" value="Unassembled WGS sequence"/>
</dbReference>
<dbReference type="RefSeq" id="WP_344945695.1">
    <property type="nucleotide sequence ID" value="NZ_BAAAZG010000016.1"/>
</dbReference>
<evidence type="ECO:0000313" key="3">
    <source>
        <dbReference type="Proteomes" id="UP001500683"/>
    </source>
</evidence>
<keyword evidence="3" id="KW-1185">Reference proteome</keyword>
<protein>
    <submittedName>
        <fullName evidence="2">Uncharacterized protein</fullName>
    </submittedName>
</protein>